<dbReference type="EC" id="2.7.11.1" evidence="1"/>
<keyword evidence="2" id="KW-0723">Serine/threonine-protein kinase</keyword>
<keyword evidence="5" id="KW-0418">Kinase</keyword>
<keyword evidence="4 9" id="KW-0547">Nucleotide-binding</keyword>
<dbReference type="CDD" id="cd14014">
    <property type="entry name" value="STKc_PknB_like"/>
    <property type="match status" value="1"/>
</dbReference>
<reference evidence="13" key="2">
    <citation type="submission" date="2020-09" db="EMBL/GenBank/DDBJ databases">
        <authorList>
            <person name="Sun Q."/>
            <person name="Zhou Y."/>
        </authorList>
    </citation>
    <scope>NUCLEOTIDE SEQUENCE</scope>
    <source>
        <strain evidence="13">CGMCC 4.7403</strain>
    </source>
</reference>
<dbReference type="InterPro" id="IPR017441">
    <property type="entry name" value="Protein_kinase_ATP_BS"/>
</dbReference>
<dbReference type="SUPFAM" id="SSF56112">
    <property type="entry name" value="Protein kinase-like (PK-like)"/>
    <property type="match status" value="1"/>
</dbReference>
<evidence type="ECO:0000256" key="3">
    <source>
        <dbReference type="ARBA" id="ARBA00022679"/>
    </source>
</evidence>
<keyword evidence="11" id="KW-0812">Transmembrane</keyword>
<keyword evidence="11" id="KW-0472">Membrane</keyword>
<evidence type="ECO:0000256" key="7">
    <source>
        <dbReference type="ARBA" id="ARBA00047899"/>
    </source>
</evidence>
<feature type="domain" description="Protein kinase" evidence="12">
    <location>
        <begin position="10"/>
        <end position="286"/>
    </location>
</feature>
<dbReference type="InterPro" id="IPR008271">
    <property type="entry name" value="Ser/Thr_kinase_AS"/>
</dbReference>
<feature type="region of interest" description="Disordered" evidence="10">
    <location>
        <begin position="272"/>
        <end position="320"/>
    </location>
</feature>
<proteinExistence type="predicted"/>
<dbReference type="Proteomes" id="UP000603227">
    <property type="component" value="Unassembled WGS sequence"/>
</dbReference>
<sequence>MPERMLDGRYRLVDRIGAGGMGEVWRAHDEHLRREVAVKLVTGLVHGQDPTTAERFVREARAVARLSSPHIVTVYELGTASAHDGAALPYIVMELIEGRRLDRLIHGGDGLPDLVDVARWAGQMCKALGTAHAAQVVHRDMKPSNVLVAAADSADPEDSLVKVLDFGIARLLDASGAPTALTATGSVVGTPAYMSPEQARGDVPVDARTDLYSLGCILYELATGRLPFEAPVWHVLLRKHMDEPPVPPSHHRPELPGSWDELILALLEKDPADRPSTAGEARRRLVELEGRTGGSAIRIPDDAGRLAPTPPPSCPPRTPVPAVDARADTRTAPPAPRHTPTWVEPAVPSVPAYMPSDPAPSHSVTAPIASSPTPSTMKRIGGLGYVAMTLVWLIVVLLVSWKIGGVLFVAGIVWYLATRGRTHFDQGFYQGRHR</sequence>
<dbReference type="PROSITE" id="PS00107">
    <property type="entry name" value="PROTEIN_KINASE_ATP"/>
    <property type="match status" value="1"/>
</dbReference>
<feature type="compositionally biased region" description="Pro residues" evidence="10">
    <location>
        <begin position="308"/>
        <end position="319"/>
    </location>
</feature>
<dbReference type="Gene3D" id="1.10.510.10">
    <property type="entry name" value="Transferase(Phosphotransferase) domain 1"/>
    <property type="match status" value="1"/>
</dbReference>
<dbReference type="AlphaFoldDB" id="A0A919DBG8"/>
<evidence type="ECO:0000256" key="5">
    <source>
        <dbReference type="ARBA" id="ARBA00022777"/>
    </source>
</evidence>
<keyword evidence="6 9" id="KW-0067">ATP-binding</keyword>
<dbReference type="SMART" id="SM00220">
    <property type="entry name" value="S_TKc"/>
    <property type="match status" value="1"/>
</dbReference>
<comment type="catalytic activity">
    <reaction evidence="8">
        <text>L-seryl-[protein] + ATP = O-phospho-L-seryl-[protein] + ADP + H(+)</text>
        <dbReference type="Rhea" id="RHEA:17989"/>
        <dbReference type="Rhea" id="RHEA-COMP:9863"/>
        <dbReference type="Rhea" id="RHEA-COMP:11604"/>
        <dbReference type="ChEBI" id="CHEBI:15378"/>
        <dbReference type="ChEBI" id="CHEBI:29999"/>
        <dbReference type="ChEBI" id="CHEBI:30616"/>
        <dbReference type="ChEBI" id="CHEBI:83421"/>
        <dbReference type="ChEBI" id="CHEBI:456216"/>
        <dbReference type="EC" id="2.7.11.1"/>
    </reaction>
</comment>
<dbReference type="PANTHER" id="PTHR43289:SF6">
    <property type="entry name" value="SERINE_THREONINE-PROTEIN KINASE NEKL-3"/>
    <property type="match status" value="1"/>
</dbReference>
<dbReference type="Gene3D" id="3.30.200.20">
    <property type="entry name" value="Phosphorylase Kinase, domain 1"/>
    <property type="match status" value="1"/>
</dbReference>
<protein>
    <recommendedName>
        <fullName evidence="1">non-specific serine/threonine protein kinase</fullName>
        <ecNumber evidence="1">2.7.11.1</ecNumber>
    </recommendedName>
</protein>
<feature type="transmembrane region" description="Helical" evidence="11">
    <location>
        <begin position="383"/>
        <end position="416"/>
    </location>
</feature>
<dbReference type="PANTHER" id="PTHR43289">
    <property type="entry name" value="MITOGEN-ACTIVATED PROTEIN KINASE KINASE KINASE 20-RELATED"/>
    <property type="match status" value="1"/>
</dbReference>
<evidence type="ECO:0000256" key="4">
    <source>
        <dbReference type="ARBA" id="ARBA00022741"/>
    </source>
</evidence>
<comment type="caution">
    <text evidence="13">The sequence shown here is derived from an EMBL/GenBank/DDBJ whole genome shotgun (WGS) entry which is preliminary data.</text>
</comment>
<evidence type="ECO:0000256" key="6">
    <source>
        <dbReference type="ARBA" id="ARBA00022840"/>
    </source>
</evidence>
<keyword evidence="3" id="KW-0808">Transferase</keyword>
<evidence type="ECO:0000256" key="9">
    <source>
        <dbReference type="PROSITE-ProRule" id="PRU10141"/>
    </source>
</evidence>
<evidence type="ECO:0000313" key="14">
    <source>
        <dbReference type="Proteomes" id="UP000603227"/>
    </source>
</evidence>
<feature type="compositionally biased region" description="Basic and acidic residues" evidence="10">
    <location>
        <begin position="280"/>
        <end position="290"/>
    </location>
</feature>
<dbReference type="InterPro" id="IPR000719">
    <property type="entry name" value="Prot_kinase_dom"/>
</dbReference>
<dbReference type="PROSITE" id="PS50011">
    <property type="entry name" value="PROTEIN_KINASE_DOM"/>
    <property type="match status" value="1"/>
</dbReference>
<keyword evidence="14" id="KW-1185">Reference proteome</keyword>
<evidence type="ECO:0000256" key="8">
    <source>
        <dbReference type="ARBA" id="ARBA00048679"/>
    </source>
</evidence>
<dbReference type="GO" id="GO:0005524">
    <property type="term" value="F:ATP binding"/>
    <property type="evidence" value="ECO:0007669"/>
    <property type="project" value="UniProtKB-UniRule"/>
</dbReference>
<comment type="catalytic activity">
    <reaction evidence="7">
        <text>L-threonyl-[protein] + ATP = O-phospho-L-threonyl-[protein] + ADP + H(+)</text>
        <dbReference type="Rhea" id="RHEA:46608"/>
        <dbReference type="Rhea" id="RHEA-COMP:11060"/>
        <dbReference type="Rhea" id="RHEA-COMP:11605"/>
        <dbReference type="ChEBI" id="CHEBI:15378"/>
        <dbReference type="ChEBI" id="CHEBI:30013"/>
        <dbReference type="ChEBI" id="CHEBI:30616"/>
        <dbReference type="ChEBI" id="CHEBI:61977"/>
        <dbReference type="ChEBI" id="CHEBI:456216"/>
        <dbReference type="EC" id="2.7.11.1"/>
    </reaction>
</comment>
<evidence type="ECO:0000256" key="11">
    <source>
        <dbReference type="SAM" id="Phobius"/>
    </source>
</evidence>
<evidence type="ECO:0000256" key="1">
    <source>
        <dbReference type="ARBA" id="ARBA00012513"/>
    </source>
</evidence>
<feature type="binding site" evidence="9">
    <location>
        <position position="39"/>
    </location>
    <ligand>
        <name>ATP</name>
        <dbReference type="ChEBI" id="CHEBI:30616"/>
    </ligand>
</feature>
<evidence type="ECO:0000256" key="10">
    <source>
        <dbReference type="SAM" id="MobiDB-lite"/>
    </source>
</evidence>
<dbReference type="InterPro" id="IPR011009">
    <property type="entry name" value="Kinase-like_dom_sf"/>
</dbReference>
<organism evidence="13 14">
    <name type="scientific">Streptomyces capitiformicae</name>
    <dbReference type="NCBI Taxonomy" id="2014920"/>
    <lineage>
        <taxon>Bacteria</taxon>
        <taxon>Bacillati</taxon>
        <taxon>Actinomycetota</taxon>
        <taxon>Actinomycetes</taxon>
        <taxon>Kitasatosporales</taxon>
        <taxon>Streptomycetaceae</taxon>
        <taxon>Streptomyces</taxon>
    </lineage>
</organism>
<gene>
    <name evidence="13" type="ORF">GCM10017771_47100</name>
</gene>
<dbReference type="Pfam" id="PF00069">
    <property type="entry name" value="Pkinase"/>
    <property type="match status" value="1"/>
</dbReference>
<reference evidence="13" key="1">
    <citation type="journal article" date="2014" name="Int. J. Syst. Evol. Microbiol.">
        <title>Complete genome sequence of Corynebacterium casei LMG S-19264T (=DSM 44701T), isolated from a smear-ripened cheese.</title>
        <authorList>
            <consortium name="US DOE Joint Genome Institute (JGI-PGF)"/>
            <person name="Walter F."/>
            <person name="Albersmeier A."/>
            <person name="Kalinowski J."/>
            <person name="Ruckert C."/>
        </authorList>
    </citation>
    <scope>NUCLEOTIDE SEQUENCE</scope>
    <source>
        <strain evidence="13">CGMCC 4.7403</strain>
    </source>
</reference>
<dbReference type="EMBL" id="BNAT01000016">
    <property type="protein sequence ID" value="GHE30774.1"/>
    <property type="molecule type" value="Genomic_DNA"/>
</dbReference>
<dbReference type="PROSITE" id="PS00108">
    <property type="entry name" value="PROTEIN_KINASE_ST"/>
    <property type="match status" value="1"/>
</dbReference>
<evidence type="ECO:0000259" key="12">
    <source>
        <dbReference type="PROSITE" id="PS50011"/>
    </source>
</evidence>
<evidence type="ECO:0000313" key="13">
    <source>
        <dbReference type="EMBL" id="GHE30774.1"/>
    </source>
</evidence>
<dbReference type="FunFam" id="3.30.200.20:FF:000035">
    <property type="entry name" value="Serine/threonine protein kinase Stk1"/>
    <property type="match status" value="1"/>
</dbReference>
<dbReference type="GO" id="GO:0004674">
    <property type="term" value="F:protein serine/threonine kinase activity"/>
    <property type="evidence" value="ECO:0007669"/>
    <property type="project" value="UniProtKB-KW"/>
</dbReference>
<accession>A0A919DBG8</accession>
<name>A0A919DBG8_9ACTN</name>
<dbReference type="RefSeq" id="WP_189784419.1">
    <property type="nucleotide sequence ID" value="NZ_BNAT01000016.1"/>
</dbReference>
<evidence type="ECO:0000256" key="2">
    <source>
        <dbReference type="ARBA" id="ARBA00022527"/>
    </source>
</evidence>
<keyword evidence="11" id="KW-1133">Transmembrane helix</keyword>